<evidence type="ECO:0000256" key="1">
    <source>
        <dbReference type="SAM" id="SignalP"/>
    </source>
</evidence>
<evidence type="ECO:0000313" key="3">
    <source>
        <dbReference type="Proteomes" id="UP001589776"/>
    </source>
</evidence>
<name>A0ABV6DGP7_9BACL</name>
<evidence type="ECO:0000313" key="2">
    <source>
        <dbReference type="EMBL" id="MFC0211815.1"/>
    </source>
</evidence>
<evidence type="ECO:0008006" key="4">
    <source>
        <dbReference type="Google" id="ProtNLM"/>
    </source>
</evidence>
<sequence length="275" mass="30005">MNKTIRHLFLLSALGSALLTATACTPKATWDSDSTVVAASRIMADQVDTVWTVKEQGSSAGAQKAFIRLGIKKKDGNPIESFDITHEKLLHLIIVSKDLSYFQHIHPEYKGQGVFEIENEFPSGGEYRLIADFKPTGGDAVTRMEWTRVGGPAAAAPADIVPDQKLERTEQGKRVQLSIDQLAVGADTKLSFRVTDESTGQPVTDLEPYLGAIGHVVVLSEDGETYLHVHAEPDQGSGPDAVFETSFPKPGVYKIWGQFQHAGQVFTVPYVVNVR</sequence>
<protein>
    <recommendedName>
        <fullName evidence="4">Secreted protein</fullName>
    </recommendedName>
</protein>
<dbReference type="EMBL" id="JBHLWN010000022">
    <property type="protein sequence ID" value="MFC0211815.1"/>
    <property type="molecule type" value="Genomic_DNA"/>
</dbReference>
<feature type="signal peptide" evidence="1">
    <location>
        <begin position="1"/>
        <end position="23"/>
    </location>
</feature>
<dbReference type="RefSeq" id="WP_377468819.1">
    <property type="nucleotide sequence ID" value="NZ_JBHLWN010000022.1"/>
</dbReference>
<gene>
    <name evidence="2" type="ORF">ACFFK0_04985</name>
</gene>
<accession>A0ABV6DGP7</accession>
<proteinExistence type="predicted"/>
<dbReference type="Proteomes" id="UP001589776">
    <property type="component" value="Unassembled WGS sequence"/>
</dbReference>
<feature type="chain" id="PRO_5045494653" description="Secreted protein" evidence="1">
    <location>
        <begin position="24"/>
        <end position="275"/>
    </location>
</feature>
<keyword evidence="3" id="KW-1185">Reference proteome</keyword>
<dbReference type="PROSITE" id="PS51257">
    <property type="entry name" value="PROKAR_LIPOPROTEIN"/>
    <property type="match status" value="1"/>
</dbReference>
<keyword evidence="1" id="KW-0732">Signal</keyword>
<reference evidence="2 3" key="1">
    <citation type="submission" date="2024-09" db="EMBL/GenBank/DDBJ databases">
        <authorList>
            <person name="Sun Q."/>
            <person name="Mori K."/>
        </authorList>
    </citation>
    <scope>NUCLEOTIDE SEQUENCE [LARGE SCALE GENOMIC DNA]</scope>
    <source>
        <strain evidence="2 3">CCM 7759</strain>
    </source>
</reference>
<organism evidence="2 3">
    <name type="scientific">Paenibacillus chartarius</name>
    <dbReference type="NCBI Taxonomy" id="747481"/>
    <lineage>
        <taxon>Bacteria</taxon>
        <taxon>Bacillati</taxon>
        <taxon>Bacillota</taxon>
        <taxon>Bacilli</taxon>
        <taxon>Bacillales</taxon>
        <taxon>Paenibacillaceae</taxon>
        <taxon>Paenibacillus</taxon>
    </lineage>
</organism>
<comment type="caution">
    <text evidence="2">The sequence shown here is derived from an EMBL/GenBank/DDBJ whole genome shotgun (WGS) entry which is preliminary data.</text>
</comment>